<sequence length="302" mass="32307">MSGRDVLFYTGILVLMGAGWGMTQPLTKIAVSTGYGHYGLVFWQLVLGATLMAAICGIRRLAVPFTAPALRLYLVIALTGTVFPNTLSYQAAVHLPAGIMSLLLSVIPMFAFAIALLMGNDRFALRRLIGLIVGLIGVLMIIAPSVDLGQPIPVFWAVIYLITALFYAFEGNYVAKFGTQGLGPFQVMLGSSLVGLAVITPFMIGAGHYIHPVWPLPQAQQALVGASVVHVLVYATYVWLVGRAGAVFTAQVSYLVTGFGLLWAWLLLSEAYAASLWLALGAMFVGMYLVQPTRSKTSTATA</sequence>
<feature type="transmembrane region" description="Helical" evidence="6">
    <location>
        <begin position="128"/>
        <end position="146"/>
    </location>
</feature>
<reference evidence="8" key="1">
    <citation type="submission" date="2020-08" db="EMBL/GenBank/DDBJ databases">
        <title>Sulfitobacter aestuariivivens sp. nov., isolated from a tidal flat.</title>
        <authorList>
            <person name="Park S."/>
            <person name="Yoon J.-H."/>
        </authorList>
    </citation>
    <scope>NUCLEOTIDE SEQUENCE</scope>
    <source>
        <strain evidence="8">TSTF-M16</strain>
    </source>
</reference>
<comment type="similarity">
    <text evidence="2">Belongs to the EamA transporter family.</text>
</comment>
<dbReference type="InterPro" id="IPR050638">
    <property type="entry name" value="AA-Vitamin_Transporters"/>
</dbReference>
<feature type="transmembrane region" description="Helical" evidence="6">
    <location>
        <begin position="70"/>
        <end position="87"/>
    </location>
</feature>
<protein>
    <submittedName>
        <fullName evidence="8">DMT family transporter</fullName>
    </submittedName>
</protein>
<name>A0A927D4H0_9RHOB</name>
<evidence type="ECO:0000313" key="9">
    <source>
        <dbReference type="Proteomes" id="UP000635142"/>
    </source>
</evidence>
<dbReference type="RefSeq" id="WP_191073687.1">
    <property type="nucleotide sequence ID" value="NZ_JACTAG010000001.1"/>
</dbReference>
<proteinExistence type="inferred from homology"/>
<comment type="subcellular location">
    <subcellularLocation>
        <location evidence="1">Membrane</location>
        <topology evidence="1">Multi-pass membrane protein</topology>
    </subcellularLocation>
</comment>
<feature type="transmembrane region" description="Helical" evidence="6">
    <location>
        <begin position="35"/>
        <end position="58"/>
    </location>
</feature>
<feature type="transmembrane region" description="Helical" evidence="6">
    <location>
        <begin position="187"/>
        <end position="210"/>
    </location>
</feature>
<feature type="transmembrane region" description="Helical" evidence="6">
    <location>
        <begin position="7"/>
        <end position="23"/>
    </location>
</feature>
<keyword evidence="3 6" id="KW-0812">Transmembrane</keyword>
<evidence type="ECO:0000256" key="6">
    <source>
        <dbReference type="SAM" id="Phobius"/>
    </source>
</evidence>
<evidence type="ECO:0000256" key="5">
    <source>
        <dbReference type="ARBA" id="ARBA00023136"/>
    </source>
</evidence>
<dbReference type="GO" id="GO:0016020">
    <property type="term" value="C:membrane"/>
    <property type="evidence" value="ECO:0007669"/>
    <property type="project" value="UniProtKB-SubCell"/>
</dbReference>
<accession>A0A927D4H0</accession>
<gene>
    <name evidence="8" type="ORF">H9Q16_01935</name>
</gene>
<evidence type="ECO:0000313" key="8">
    <source>
        <dbReference type="EMBL" id="MBD3662671.1"/>
    </source>
</evidence>
<comment type="caution">
    <text evidence="8">The sequence shown here is derived from an EMBL/GenBank/DDBJ whole genome shotgun (WGS) entry which is preliminary data.</text>
</comment>
<dbReference type="Proteomes" id="UP000635142">
    <property type="component" value="Unassembled WGS sequence"/>
</dbReference>
<evidence type="ECO:0000259" key="7">
    <source>
        <dbReference type="Pfam" id="PF00892"/>
    </source>
</evidence>
<keyword evidence="9" id="KW-1185">Reference proteome</keyword>
<feature type="transmembrane region" description="Helical" evidence="6">
    <location>
        <begin position="247"/>
        <end position="266"/>
    </location>
</feature>
<dbReference type="EMBL" id="JACTAG010000001">
    <property type="protein sequence ID" value="MBD3662671.1"/>
    <property type="molecule type" value="Genomic_DNA"/>
</dbReference>
<feature type="transmembrane region" description="Helical" evidence="6">
    <location>
        <begin position="152"/>
        <end position="175"/>
    </location>
</feature>
<feature type="transmembrane region" description="Helical" evidence="6">
    <location>
        <begin position="272"/>
        <end position="290"/>
    </location>
</feature>
<feature type="transmembrane region" description="Helical" evidence="6">
    <location>
        <begin position="222"/>
        <end position="240"/>
    </location>
</feature>
<evidence type="ECO:0000256" key="3">
    <source>
        <dbReference type="ARBA" id="ARBA00022692"/>
    </source>
</evidence>
<dbReference type="InterPro" id="IPR000620">
    <property type="entry name" value="EamA_dom"/>
</dbReference>
<evidence type="ECO:0000256" key="1">
    <source>
        <dbReference type="ARBA" id="ARBA00004141"/>
    </source>
</evidence>
<dbReference type="InterPro" id="IPR037185">
    <property type="entry name" value="EmrE-like"/>
</dbReference>
<feature type="domain" description="EamA" evidence="7">
    <location>
        <begin position="13"/>
        <end position="142"/>
    </location>
</feature>
<dbReference type="PANTHER" id="PTHR32322:SF2">
    <property type="entry name" value="EAMA DOMAIN-CONTAINING PROTEIN"/>
    <property type="match status" value="1"/>
</dbReference>
<organism evidence="8 9">
    <name type="scientific">Sulfitobacter aestuariivivens</name>
    <dbReference type="NCBI Taxonomy" id="2766981"/>
    <lineage>
        <taxon>Bacteria</taxon>
        <taxon>Pseudomonadati</taxon>
        <taxon>Pseudomonadota</taxon>
        <taxon>Alphaproteobacteria</taxon>
        <taxon>Rhodobacterales</taxon>
        <taxon>Roseobacteraceae</taxon>
        <taxon>Sulfitobacter</taxon>
    </lineage>
</organism>
<keyword evidence="4 6" id="KW-1133">Transmembrane helix</keyword>
<evidence type="ECO:0000256" key="4">
    <source>
        <dbReference type="ARBA" id="ARBA00022989"/>
    </source>
</evidence>
<dbReference type="PANTHER" id="PTHR32322">
    <property type="entry name" value="INNER MEMBRANE TRANSPORTER"/>
    <property type="match status" value="1"/>
</dbReference>
<dbReference type="Pfam" id="PF00892">
    <property type="entry name" value="EamA"/>
    <property type="match status" value="1"/>
</dbReference>
<dbReference type="AlphaFoldDB" id="A0A927D4H0"/>
<dbReference type="SUPFAM" id="SSF103481">
    <property type="entry name" value="Multidrug resistance efflux transporter EmrE"/>
    <property type="match status" value="2"/>
</dbReference>
<keyword evidence="5 6" id="KW-0472">Membrane</keyword>
<feature type="transmembrane region" description="Helical" evidence="6">
    <location>
        <begin position="93"/>
        <end position="116"/>
    </location>
</feature>
<evidence type="ECO:0000256" key="2">
    <source>
        <dbReference type="ARBA" id="ARBA00007362"/>
    </source>
</evidence>